<name>G7LEV9_MEDTR</name>
<accession>G7LEV9</accession>
<dbReference type="EMBL" id="CM001224">
    <property type="protein sequence ID" value="AET03962.1"/>
    <property type="molecule type" value="Genomic_DNA"/>
</dbReference>
<evidence type="ECO:0000313" key="3">
    <source>
        <dbReference type="Proteomes" id="UP000002051"/>
    </source>
</evidence>
<dbReference type="EnsemblPlants" id="AET03962">
    <property type="protein sequence ID" value="AET03962"/>
    <property type="gene ID" value="MTR_8g078050"/>
</dbReference>
<keyword evidence="3" id="KW-1185">Reference proteome</keyword>
<dbReference type="PaxDb" id="3880-AET03962"/>
<evidence type="ECO:0000313" key="2">
    <source>
        <dbReference type="EnsemblPlants" id="AET03962"/>
    </source>
</evidence>
<organism evidence="1 3">
    <name type="scientific">Medicago truncatula</name>
    <name type="common">Barrel medic</name>
    <name type="synonym">Medicago tribuloides</name>
    <dbReference type="NCBI Taxonomy" id="3880"/>
    <lineage>
        <taxon>Eukaryota</taxon>
        <taxon>Viridiplantae</taxon>
        <taxon>Streptophyta</taxon>
        <taxon>Embryophyta</taxon>
        <taxon>Tracheophyta</taxon>
        <taxon>Spermatophyta</taxon>
        <taxon>Magnoliopsida</taxon>
        <taxon>eudicotyledons</taxon>
        <taxon>Gunneridae</taxon>
        <taxon>Pentapetalae</taxon>
        <taxon>rosids</taxon>
        <taxon>fabids</taxon>
        <taxon>Fabales</taxon>
        <taxon>Fabaceae</taxon>
        <taxon>Papilionoideae</taxon>
        <taxon>50 kb inversion clade</taxon>
        <taxon>NPAAA clade</taxon>
        <taxon>Hologalegina</taxon>
        <taxon>IRL clade</taxon>
        <taxon>Trifolieae</taxon>
        <taxon>Medicago</taxon>
    </lineage>
</organism>
<reference evidence="1 3" key="1">
    <citation type="journal article" date="2011" name="Nature">
        <title>The Medicago genome provides insight into the evolution of rhizobial symbioses.</title>
        <authorList>
            <person name="Young N.D."/>
            <person name="Debelle F."/>
            <person name="Oldroyd G.E."/>
            <person name="Geurts R."/>
            <person name="Cannon S.B."/>
            <person name="Udvardi M.K."/>
            <person name="Benedito V.A."/>
            <person name="Mayer K.F."/>
            <person name="Gouzy J."/>
            <person name="Schoof H."/>
            <person name="Van de Peer Y."/>
            <person name="Proost S."/>
            <person name="Cook D.R."/>
            <person name="Meyers B.C."/>
            <person name="Spannagl M."/>
            <person name="Cheung F."/>
            <person name="De Mita S."/>
            <person name="Krishnakumar V."/>
            <person name="Gundlach H."/>
            <person name="Zhou S."/>
            <person name="Mudge J."/>
            <person name="Bharti A.K."/>
            <person name="Murray J.D."/>
            <person name="Naoumkina M.A."/>
            <person name="Rosen B."/>
            <person name="Silverstein K.A."/>
            <person name="Tang H."/>
            <person name="Rombauts S."/>
            <person name="Zhao P.X."/>
            <person name="Zhou P."/>
            <person name="Barbe V."/>
            <person name="Bardou P."/>
            <person name="Bechner M."/>
            <person name="Bellec A."/>
            <person name="Berger A."/>
            <person name="Berges H."/>
            <person name="Bidwell S."/>
            <person name="Bisseling T."/>
            <person name="Choisne N."/>
            <person name="Couloux A."/>
            <person name="Denny R."/>
            <person name="Deshpande S."/>
            <person name="Dai X."/>
            <person name="Doyle J.J."/>
            <person name="Dudez A.M."/>
            <person name="Farmer A.D."/>
            <person name="Fouteau S."/>
            <person name="Franken C."/>
            <person name="Gibelin C."/>
            <person name="Gish J."/>
            <person name="Goldstein S."/>
            <person name="Gonzalez A.J."/>
            <person name="Green P.J."/>
            <person name="Hallab A."/>
            <person name="Hartog M."/>
            <person name="Hua A."/>
            <person name="Humphray S.J."/>
            <person name="Jeong D.H."/>
            <person name="Jing Y."/>
            <person name="Jocker A."/>
            <person name="Kenton S.M."/>
            <person name="Kim D.J."/>
            <person name="Klee K."/>
            <person name="Lai H."/>
            <person name="Lang C."/>
            <person name="Lin S."/>
            <person name="Macmil S.L."/>
            <person name="Magdelenat G."/>
            <person name="Matthews L."/>
            <person name="McCorrison J."/>
            <person name="Monaghan E.L."/>
            <person name="Mun J.H."/>
            <person name="Najar F.Z."/>
            <person name="Nicholson C."/>
            <person name="Noirot C."/>
            <person name="O'Bleness M."/>
            <person name="Paule C.R."/>
            <person name="Poulain J."/>
            <person name="Prion F."/>
            <person name="Qin B."/>
            <person name="Qu C."/>
            <person name="Retzel E.F."/>
            <person name="Riddle C."/>
            <person name="Sallet E."/>
            <person name="Samain S."/>
            <person name="Samson N."/>
            <person name="Sanders I."/>
            <person name="Saurat O."/>
            <person name="Scarpelli C."/>
            <person name="Schiex T."/>
            <person name="Segurens B."/>
            <person name="Severin A.J."/>
            <person name="Sherrier D.J."/>
            <person name="Shi R."/>
            <person name="Sims S."/>
            <person name="Singer S.R."/>
            <person name="Sinharoy S."/>
            <person name="Sterck L."/>
            <person name="Viollet A."/>
            <person name="Wang B.B."/>
            <person name="Wang K."/>
            <person name="Wang M."/>
            <person name="Wang X."/>
            <person name="Warfsmann J."/>
            <person name="Weissenbach J."/>
            <person name="White D.D."/>
            <person name="White J.D."/>
            <person name="Wiley G.B."/>
            <person name="Wincker P."/>
            <person name="Xing Y."/>
            <person name="Yang L."/>
            <person name="Yao Z."/>
            <person name="Ying F."/>
            <person name="Zhai J."/>
            <person name="Zhou L."/>
            <person name="Zuber A."/>
            <person name="Denarie J."/>
            <person name="Dixon R.A."/>
            <person name="May G.D."/>
            <person name="Schwartz D.C."/>
            <person name="Rogers J."/>
            <person name="Quetier F."/>
            <person name="Town C.D."/>
            <person name="Roe B.A."/>
        </authorList>
    </citation>
    <scope>NUCLEOTIDE SEQUENCE [LARGE SCALE GENOMIC DNA]</scope>
    <source>
        <strain evidence="1">A17</strain>
        <strain evidence="2 3">cv. Jemalong A17</strain>
    </source>
</reference>
<dbReference type="AlphaFoldDB" id="G7LEV9"/>
<sequence>MAWHPKTMITSITDLFSDSRTTATKQNQTKIFRRFSLESPIEPEVKTLKLHHFPFKVSTKTKQCKSLGFKRSENLKNNFSKSYEKS</sequence>
<reference evidence="2" key="3">
    <citation type="submission" date="2015-04" db="UniProtKB">
        <authorList>
            <consortium name="EnsemblPlants"/>
        </authorList>
    </citation>
    <scope>IDENTIFICATION</scope>
    <source>
        <strain evidence="2">cv. Jemalong A17</strain>
    </source>
</reference>
<gene>
    <name evidence="1" type="ordered locus">MTR_8g078050</name>
</gene>
<dbReference type="HOGENOM" id="CLU_2501397_0_0_1"/>
<evidence type="ECO:0000313" key="1">
    <source>
        <dbReference type="EMBL" id="AET03962.1"/>
    </source>
</evidence>
<proteinExistence type="predicted"/>
<reference evidence="1 3" key="2">
    <citation type="journal article" date="2014" name="BMC Genomics">
        <title>An improved genome release (version Mt4.0) for the model legume Medicago truncatula.</title>
        <authorList>
            <person name="Tang H."/>
            <person name="Krishnakumar V."/>
            <person name="Bidwell S."/>
            <person name="Rosen B."/>
            <person name="Chan A."/>
            <person name="Zhou S."/>
            <person name="Gentzbittel L."/>
            <person name="Childs K.L."/>
            <person name="Yandell M."/>
            <person name="Gundlach H."/>
            <person name="Mayer K.F."/>
            <person name="Schwartz D.C."/>
            <person name="Town C.D."/>
        </authorList>
    </citation>
    <scope>GENOME REANNOTATION</scope>
    <source>
        <strain evidence="2 3">cv. Jemalong A17</strain>
    </source>
</reference>
<protein>
    <submittedName>
        <fullName evidence="1 2">Uncharacterized protein</fullName>
    </submittedName>
</protein>
<dbReference type="Proteomes" id="UP000002051">
    <property type="component" value="Chromosome 8"/>
</dbReference>